<keyword evidence="3" id="KW-1185">Reference proteome</keyword>
<accession>A0AAD7IJA3</accession>
<sequence>MDPPRVERAGAAKYSVMDRLRKSSCTPQCNHEVAEGKKNVYAMMDHGPSPSRTDVVCVIIEWLPLKKCSTKSVSWVLRTPLLAGRRRGTVKEPTTRLRGTKNVRAMTQHGHSPSRTGVACVIVGWGDLDNLQLRTVARWALGVYGRARDTWHKRTKYKFWANDSNLEGPSPSRTGVACVMVDCAPLRVGPLEYTGERGIHGTKRVSWDCKDFERRSRKRNFERITATVETVGRIELEDGDLEIVKFKSQRRSGVHESGSESPRHGSFANKQFSRRREDKECARWKEEYERVEETRHRDTACQRSENPTHLRIPARGLANPTHLPFRDTLLFKADTLLRKPDTLKSDTHTRFIKTQLLLSGHFLFPPTFSLLPRCALAVCNGGARRNFGASQDESTSLADTADDDDMVIYLDGVLPPPLPQHHYLLVDMERPARRARFPEEYCALYGDTPPA</sequence>
<evidence type="ECO:0000313" key="3">
    <source>
        <dbReference type="Proteomes" id="UP001215598"/>
    </source>
</evidence>
<organism evidence="2 3">
    <name type="scientific">Mycena metata</name>
    <dbReference type="NCBI Taxonomy" id="1033252"/>
    <lineage>
        <taxon>Eukaryota</taxon>
        <taxon>Fungi</taxon>
        <taxon>Dikarya</taxon>
        <taxon>Basidiomycota</taxon>
        <taxon>Agaricomycotina</taxon>
        <taxon>Agaricomycetes</taxon>
        <taxon>Agaricomycetidae</taxon>
        <taxon>Agaricales</taxon>
        <taxon>Marasmiineae</taxon>
        <taxon>Mycenaceae</taxon>
        <taxon>Mycena</taxon>
    </lineage>
</organism>
<protein>
    <submittedName>
        <fullName evidence="2">Uncharacterized protein</fullName>
    </submittedName>
</protein>
<proteinExistence type="predicted"/>
<gene>
    <name evidence="2" type="ORF">B0H16DRAFT_1693224</name>
</gene>
<feature type="compositionally biased region" description="Basic and acidic residues" evidence="1">
    <location>
        <begin position="253"/>
        <end position="263"/>
    </location>
</feature>
<dbReference type="EMBL" id="JARKIB010000087">
    <property type="protein sequence ID" value="KAJ7744389.1"/>
    <property type="molecule type" value="Genomic_DNA"/>
</dbReference>
<evidence type="ECO:0000313" key="2">
    <source>
        <dbReference type="EMBL" id="KAJ7744389.1"/>
    </source>
</evidence>
<reference evidence="2" key="1">
    <citation type="submission" date="2023-03" db="EMBL/GenBank/DDBJ databases">
        <title>Massive genome expansion in bonnet fungi (Mycena s.s.) driven by repeated elements and novel gene families across ecological guilds.</title>
        <authorList>
            <consortium name="Lawrence Berkeley National Laboratory"/>
            <person name="Harder C.B."/>
            <person name="Miyauchi S."/>
            <person name="Viragh M."/>
            <person name="Kuo A."/>
            <person name="Thoen E."/>
            <person name="Andreopoulos B."/>
            <person name="Lu D."/>
            <person name="Skrede I."/>
            <person name="Drula E."/>
            <person name="Henrissat B."/>
            <person name="Morin E."/>
            <person name="Kohler A."/>
            <person name="Barry K."/>
            <person name="LaButti K."/>
            <person name="Morin E."/>
            <person name="Salamov A."/>
            <person name="Lipzen A."/>
            <person name="Mereny Z."/>
            <person name="Hegedus B."/>
            <person name="Baldrian P."/>
            <person name="Stursova M."/>
            <person name="Weitz H."/>
            <person name="Taylor A."/>
            <person name="Grigoriev I.V."/>
            <person name="Nagy L.G."/>
            <person name="Martin F."/>
            <person name="Kauserud H."/>
        </authorList>
    </citation>
    <scope>NUCLEOTIDE SEQUENCE</scope>
    <source>
        <strain evidence="2">CBHHK182m</strain>
    </source>
</reference>
<dbReference type="AlphaFoldDB" id="A0AAD7IJA3"/>
<feature type="region of interest" description="Disordered" evidence="1">
    <location>
        <begin position="248"/>
        <end position="272"/>
    </location>
</feature>
<evidence type="ECO:0000256" key="1">
    <source>
        <dbReference type="SAM" id="MobiDB-lite"/>
    </source>
</evidence>
<dbReference type="Proteomes" id="UP001215598">
    <property type="component" value="Unassembled WGS sequence"/>
</dbReference>
<comment type="caution">
    <text evidence="2">The sequence shown here is derived from an EMBL/GenBank/DDBJ whole genome shotgun (WGS) entry which is preliminary data.</text>
</comment>
<name>A0AAD7IJA3_9AGAR</name>